<keyword evidence="8" id="KW-0406">Ion transport</keyword>
<dbReference type="Ensembl" id="ENSATET00000034731.2">
    <property type="protein sequence ID" value="ENSATEP00000034234.1"/>
    <property type="gene ID" value="ENSATEG00000023527.2"/>
</dbReference>
<comment type="subcellular location">
    <subcellularLocation>
        <location evidence="1">Cell membrane</location>
        <topology evidence="1">Multi-pass membrane protein</topology>
    </subcellularLocation>
</comment>
<feature type="transmembrane region" description="Helical" evidence="11">
    <location>
        <begin position="297"/>
        <end position="321"/>
    </location>
</feature>
<evidence type="ECO:0000313" key="12">
    <source>
        <dbReference type="Ensembl" id="ENSATEP00000034234.1"/>
    </source>
</evidence>
<keyword evidence="9 11" id="KW-0472">Membrane</keyword>
<organism evidence="12 13">
    <name type="scientific">Anabas testudineus</name>
    <name type="common">Climbing perch</name>
    <name type="synonym">Anthias testudineus</name>
    <dbReference type="NCBI Taxonomy" id="64144"/>
    <lineage>
        <taxon>Eukaryota</taxon>
        <taxon>Metazoa</taxon>
        <taxon>Chordata</taxon>
        <taxon>Craniata</taxon>
        <taxon>Vertebrata</taxon>
        <taxon>Euteleostomi</taxon>
        <taxon>Actinopterygii</taxon>
        <taxon>Neopterygii</taxon>
        <taxon>Teleostei</taxon>
        <taxon>Neoteleostei</taxon>
        <taxon>Acanthomorphata</taxon>
        <taxon>Anabantaria</taxon>
        <taxon>Anabantiformes</taxon>
        <taxon>Anabantoidei</taxon>
        <taxon>Anabantidae</taxon>
        <taxon>Anabas</taxon>
    </lineage>
</organism>
<evidence type="ECO:0000256" key="5">
    <source>
        <dbReference type="ARBA" id="ARBA00022692"/>
    </source>
</evidence>
<keyword evidence="10" id="KW-0407">Ion channel</keyword>
<reference evidence="12" key="3">
    <citation type="submission" date="2025-09" db="UniProtKB">
        <authorList>
            <consortium name="Ensembl"/>
        </authorList>
    </citation>
    <scope>IDENTIFICATION</scope>
</reference>
<evidence type="ECO:0000256" key="8">
    <source>
        <dbReference type="ARBA" id="ARBA00023065"/>
    </source>
</evidence>
<feature type="transmembrane region" description="Helical" evidence="11">
    <location>
        <begin position="256"/>
        <end position="276"/>
    </location>
</feature>
<evidence type="ECO:0000256" key="11">
    <source>
        <dbReference type="SAM" id="Phobius"/>
    </source>
</evidence>
<evidence type="ECO:0000313" key="13">
    <source>
        <dbReference type="Proteomes" id="UP000265040"/>
    </source>
</evidence>
<dbReference type="GO" id="GO:0015252">
    <property type="term" value="F:proton channel activity"/>
    <property type="evidence" value="ECO:0007669"/>
    <property type="project" value="InterPro"/>
</dbReference>
<evidence type="ECO:0000256" key="6">
    <source>
        <dbReference type="ARBA" id="ARBA00022781"/>
    </source>
</evidence>
<evidence type="ECO:0000256" key="10">
    <source>
        <dbReference type="ARBA" id="ARBA00023303"/>
    </source>
</evidence>
<protein>
    <recommendedName>
        <fullName evidence="14">Otopetrin 1</fullName>
    </recommendedName>
</protein>
<dbReference type="Proteomes" id="UP000265040">
    <property type="component" value="Chromosome 5"/>
</dbReference>
<comment type="similarity">
    <text evidence="2">Belongs to the otopetrin family.</text>
</comment>
<dbReference type="GeneID" id="113154986"/>
<dbReference type="PANTHER" id="PTHR21522">
    <property type="entry name" value="PROTON CHANNEL OTOP"/>
    <property type="match status" value="1"/>
</dbReference>
<evidence type="ECO:0000256" key="1">
    <source>
        <dbReference type="ARBA" id="ARBA00004651"/>
    </source>
</evidence>
<feature type="transmembrane region" description="Helical" evidence="11">
    <location>
        <begin position="83"/>
        <end position="102"/>
    </location>
</feature>
<keyword evidence="7 11" id="KW-1133">Transmembrane helix</keyword>
<dbReference type="OMA" id="HATTCWI"/>
<name>A0A3Q1JTE6_ANATE</name>
<dbReference type="GeneTree" id="ENSGT00940000159350"/>
<dbReference type="Pfam" id="PF03189">
    <property type="entry name" value="Otopetrin"/>
    <property type="match status" value="3"/>
</dbReference>
<dbReference type="STRING" id="64144.ENSATEP00000034234"/>
<evidence type="ECO:0000256" key="2">
    <source>
        <dbReference type="ARBA" id="ARBA00006513"/>
    </source>
</evidence>
<keyword evidence="13" id="KW-1185">Reference proteome</keyword>
<feature type="transmembrane region" description="Helical" evidence="11">
    <location>
        <begin position="526"/>
        <end position="545"/>
    </location>
</feature>
<dbReference type="GO" id="GO:0005886">
    <property type="term" value="C:plasma membrane"/>
    <property type="evidence" value="ECO:0007669"/>
    <property type="project" value="UniProtKB-SubCell"/>
</dbReference>
<feature type="transmembrane region" description="Helical" evidence="11">
    <location>
        <begin position="122"/>
        <end position="140"/>
    </location>
</feature>
<proteinExistence type="inferred from homology"/>
<reference evidence="12" key="1">
    <citation type="submission" date="2021-04" db="EMBL/GenBank/DDBJ databases">
        <authorList>
            <consortium name="Wellcome Sanger Institute Data Sharing"/>
        </authorList>
    </citation>
    <scope>NUCLEOTIDE SEQUENCE [LARGE SCALE GENOMIC DNA]</scope>
</reference>
<accession>A0A3Q1JTE6</accession>
<reference evidence="12" key="2">
    <citation type="submission" date="2025-08" db="UniProtKB">
        <authorList>
            <consortium name="Ensembl"/>
        </authorList>
    </citation>
    <scope>IDENTIFICATION</scope>
</reference>
<evidence type="ECO:0008006" key="14">
    <source>
        <dbReference type="Google" id="ProtNLM"/>
    </source>
</evidence>
<feature type="transmembrane region" description="Helical" evidence="11">
    <location>
        <begin position="152"/>
        <end position="175"/>
    </location>
</feature>
<keyword evidence="4" id="KW-1003">Cell membrane</keyword>
<sequence length="592" mass="66792">MVEHSALDIMCLNKYCHSSSSSSSSENDKKDITKEKISLSGDYPKKNAEFLSGQYGTNLLLAGVAMMLANIPRTRVVKEEHLLSFLTCLMIIQLIWMMWYILVRNKRKNTRTERDVHATSSWIRGGLSLLAVLSLIMDAFRIGYYVGDQSCVSAVLAVYPVIHATHTMAQVHFLWFHIKDVIKSFETFERFGVIHAVFTNLNLWCNGVMSEAEHFLTNHVRRLHVAGYENVTAVHPEALCNCTSSSCTLFYTSVSYLYPFNIEYHIFVSALLFVMWKNIGRTIDLSHPKRLPTKTHNLAIGPVLGLLALGSTIGILVVYISNMDDSIAARESAISMFYIFGIVILSVMCFAGASGLIIYRADHVPLDTSKNPSRQLDIELLFGSSIGAWFMSWCSIVAVFGTNSNPSYRWLNFAYSLLIVFEKYIQNLFIVESLYRQQEEGEKDDPELPSSEIFSVNSSLGTSFNGIINQAFEASESPSVTVENELEDNGQVDASQDVRKSFEGPLPLGNQVVEPRNIKRQILKNISVFLIMCNMSLWILPAFGCRPQYDNGMEEELFGFSIWTTVLNFAIPLSLFYRMHSVASLFEVFRHV</sequence>
<keyword evidence="3" id="KW-0813">Transport</keyword>
<evidence type="ECO:0000256" key="7">
    <source>
        <dbReference type="ARBA" id="ARBA00022989"/>
    </source>
</evidence>
<dbReference type="OrthoDB" id="6429739at2759"/>
<feature type="transmembrane region" description="Helical" evidence="11">
    <location>
        <begin position="557"/>
        <end position="577"/>
    </location>
</feature>
<feature type="transmembrane region" description="Helical" evidence="11">
    <location>
        <begin position="333"/>
        <end position="359"/>
    </location>
</feature>
<dbReference type="InterPro" id="IPR004878">
    <property type="entry name" value="Otopetrin"/>
</dbReference>
<dbReference type="InParanoid" id="A0A3Q1JTE6"/>
<dbReference type="PANTHER" id="PTHR21522:SF19">
    <property type="entry name" value="PROTON CHANNEL OTOP1"/>
    <property type="match status" value="1"/>
</dbReference>
<dbReference type="FunCoup" id="A0A3Q1JTE6">
    <property type="interactions" value="843"/>
</dbReference>
<keyword evidence="5 11" id="KW-0812">Transmembrane</keyword>
<dbReference type="GO" id="GO:0042472">
    <property type="term" value="P:inner ear morphogenesis"/>
    <property type="evidence" value="ECO:0007669"/>
    <property type="project" value="TreeGrafter"/>
</dbReference>
<keyword evidence="6" id="KW-0375">Hydrogen ion transport</keyword>
<evidence type="ECO:0000256" key="9">
    <source>
        <dbReference type="ARBA" id="ARBA00023136"/>
    </source>
</evidence>
<evidence type="ECO:0000256" key="3">
    <source>
        <dbReference type="ARBA" id="ARBA00022448"/>
    </source>
</evidence>
<dbReference type="RefSeq" id="XP_026205225.1">
    <property type="nucleotide sequence ID" value="XM_026349440.1"/>
</dbReference>
<dbReference type="AlphaFoldDB" id="A0A3Q1JTE6"/>
<gene>
    <name evidence="12" type="primary">OTOP1</name>
</gene>
<evidence type="ECO:0000256" key="4">
    <source>
        <dbReference type="ARBA" id="ARBA00022475"/>
    </source>
</evidence>
<feature type="transmembrane region" description="Helical" evidence="11">
    <location>
        <begin position="380"/>
        <end position="401"/>
    </location>
</feature>
<feature type="transmembrane region" description="Helical" evidence="11">
    <location>
        <begin position="53"/>
        <end position="71"/>
    </location>
</feature>